<feature type="domain" description="GRAM" evidence="3">
    <location>
        <begin position="95"/>
        <end position="173"/>
    </location>
</feature>
<reference evidence="4" key="1">
    <citation type="journal article" date="2016" name="Nat. Genet.">
        <title>A high-quality carrot genome assembly provides new insights into carotenoid accumulation and asterid genome evolution.</title>
        <authorList>
            <person name="Iorizzo M."/>
            <person name="Ellison S."/>
            <person name="Senalik D."/>
            <person name="Zeng P."/>
            <person name="Satapoomin P."/>
            <person name="Huang J."/>
            <person name="Bowman M."/>
            <person name="Iovene M."/>
            <person name="Sanseverino W."/>
            <person name="Cavagnaro P."/>
            <person name="Yildiz M."/>
            <person name="Macko-Podgorni A."/>
            <person name="Moranska E."/>
            <person name="Grzebelus E."/>
            <person name="Grzebelus D."/>
            <person name="Ashrafi H."/>
            <person name="Zheng Z."/>
            <person name="Cheng S."/>
            <person name="Spooner D."/>
            <person name="Van Deynze A."/>
            <person name="Simon P."/>
        </authorList>
    </citation>
    <scope>NUCLEOTIDE SEQUENCE</scope>
    <source>
        <tissue evidence="4">Leaf</tissue>
    </source>
</reference>
<evidence type="ECO:0000256" key="1">
    <source>
        <dbReference type="ARBA" id="ARBA00009414"/>
    </source>
</evidence>
<dbReference type="AlphaFoldDB" id="A0AAF1AWY3"/>
<sequence length="221" mass="24108">MGGAAAAPTSYPNNESGGGAEYHQPNPYVHYSVVPKPPANPMDTVVQKLNIWSSKAEKTANNIWHNLKTGNSVSESAWGKMNLAAKAITGAGFEQLYKQSFSTFPNETLKKSFACYLSTTTGPVAGTLYLSNFHVAFCSDRPLSFTAPSGQTTWSYYKVLIPLGKVANINPVLMSDAEKYIQIMTVDGQNFWFMGFVNYEKASHHLIESVSHFAALGIPVQ</sequence>
<evidence type="ECO:0000313" key="4">
    <source>
        <dbReference type="EMBL" id="WOG95521.1"/>
    </source>
</evidence>
<keyword evidence="5" id="KW-1185">Reference proteome</keyword>
<name>A0AAF1AWY3_DAUCS</name>
<dbReference type="Proteomes" id="UP000077755">
    <property type="component" value="Chromosome 4"/>
</dbReference>
<feature type="region of interest" description="Disordered" evidence="2">
    <location>
        <begin position="1"/>
        <end position="22"/>
    </location>
</feature>
<evidence type="ECO:0000256" key="2">
    <source>
        <dbReference type="SAM" id="MobiDB-lite"/>
    </source>
</evidence>
<comment type="similarity">
    <text evidence="1">Belongs to the GEM family.</text>
</comment>
<evidence type="ECO:0000313" key="5">
    <source>
        <dbReference type="Proteomes" id="UP000077755"/>
    </source>
</evidence>
<dbReference type="Gene3D" id="2.30.29.30">
    <property type="entry name" value="Pleckstrin-homology domain (PH domain)/Phosphotyrosine-binding domain (PTB)"/>
    <property type="match status" value="1"/>
</dbReference>
<dbReference type="PANTHER" id="PTHR31969">
    <property type="entry name" value="GEM-LIKE PROTEIN 2"/>
    <property type="match status" value="1"/>
</dbReference>
<dbReference type="InterPro" id="IPR037848">
    <property type="entry name" value="GEM-like"/>
</dbReference>
<dbReference type="KEGG" id="dcr:108215595"/>
<protein>
    <recommendedName>
        <fullName evidence="3">GRAM domain-containing protein</fullName>
    </recommendedName>
</protein>
<reference evidence="4" key="2">
    <citation type="submission" date="2022-03" db="EMBL/GenBank/DDBJ databases">
        <title>Draft title - Genomic analysis of global carrot germplasm unveils the trajectory of domestication and the origin of high carotenoid orange carrot.</title>
        <authorList>
            <person name="Iorizzo M."/>
            <person name="Ellison S."/>
            <person name="Senalik D."/>
            <person name="Macko-Podgorni A."/>
            <person name="Grzebelus D."/>
            <person name="Bostan H."/>
            <person name="Rolling W."/>
            <person name="Curaba J."/>
            <person name="Simon P."/>
        </authorList>
    </citation>
    <scope>NUCLEOTIDE SEQUENCE</scope>
    <source>
        <tissue evidence="4">Leaf</tissue>
    </source>
</reference>
<dbReference type="InterPro" id="IPR011993">
    <property type="entry name" value="PH-like_dom_sf"/>
</dbReference>
<organism evidence="4 5">
    <name type="scientific">Daucus carota subsp. sativus</name>
    <name type="common">Carrot</name>
    <dbReference type="NCBI Taxonomy" id="79200"/>
    <lineage>
        <taxon>Eukaryota</taxon>
        <taxon>Viridiplantae</taxon>
        <taxon>Streptophyta</taxon>
        <taxon>Embryophyta</taxon>
        <taxon>Tracheophyta</taxon>
        <taxon>Spermatophyta</taxon>
        <taxon>Magnoliopsida</taxon>
        <taxon>eudicotyledons</taxon>
        <taxon>Gunneridae</taxon>
        <taxon>Pentapetalae</taxon>
        <taxon>asterids</taxon>
        <taxon>campanulids</taxon>
        <taxon>Apiales</taxon>
        <taxon>Apiaceae</taxon>
        <taxon>Apioideae</taxon>
        <taxon>Scandiceae</taxon>
        <taxon>Daucinae</taxon>
        <taxon>Daucus</taxon>
        <taxon>Daucus sect. Daucus</taxon>
    </lineage>
</organism>
<proteinExistence type="inferred from homology"/>
<evidence type="ECO:0000259" key="3">
    <source>
        <dbReference type="SMART" id="SM00568"/>
    </source>
</evidence>
<accession>A0AAF1AWY3</accession>
<gene>
    <name evidence="4" type="ORF">DCAR_0414844</name>
</gene>
<dbReference type="InterPro" id="IPR004182">
    <property type="entry name" value="GRAM"/>
</dbReference>
<dbReference type="EMBL" id="CP093346">
    <property type="protein sequence ID" value="WOG95521.1"/>
    <property type="molecule type" value="Genomic_DNA"/>
</dbReference>
<dbReference type="SMART" id="SM00568">
    <property type="entry name" value="GRAM"/>
    <property type="match status" value="1"/>
</dbReference>
<dbReference type="Pfam" id="PF02893">
    <property type="entry name" value="GRAM"/>
    <property type="match status" value="1"/>
</dbReference>